<evidence type="ECO:0000313" key="3">
    <source>
        <dbReference type="EMBL" id="TFJ81128.1"/>
    </source>
</evidence>
<evidence type="ECO:0000256" key="1">
    <source>
        <dbReference type="SAM" id="MobiDB-lite"/>
    </source>
</evidence>
<dbReference type="EMBL" id="SDOX01000143">
    <property type="protein sequence ID" value="TFJ81128.1"/>
    <property type="molecule type" value="Genomic_DNA"/>
</dbReference>
<keyword evidence="2" id="KW-0812">Transmembrane</keyword>
<keyword evidence="2" id="KW-0472">Membrane</keyword>
<accession>A0A4D9CX79</accession>
<comment type="caution">
    <text evidence="3">The sequence shown here is derived from an EMBL/GenBank/DDBJ whole genome shotgun (WGS) entry which is preliminary data.</text>
</comment>
<feature type="region of interest" description="Disordered" evidence="1">
    <location>
        <begin position="69"/>
        <end position="123"/>
    </location>
</feature>
<keyword evidence="4" id="KW-1185">Reference proteome</keyword>
<protein>
    <recommendedName>
        <fullName evidence="5">Transmembrane protein</fullName>
    </recommendedName>
</protein>
<keyword evidence="2" id="KW-1133">Transmembrane helix</keyword>
<dbReference type="AlphaFoldDB" id="A0A4D9CX79"/>
<name>A0A4D9CX79_9STRA</name>
<feature type="compositionally biased region" description="Basic and acidic residues" evidence="1">
    <location>
        <begin position="95"/>
        <end position="106"/>
    </location>
</feature>
<feature type="compositionally biased region" description="Acidic residues" evidence="1">
    <location>
        <begin position="82"/>
        <end position="94"/>
    </location>
</feature>
<proteinExistence type="predicted"/>
<feature type="transmembrane region" description="Helical" evidence="2">
    <location>
        <begin position="42"/>
        <end position="61"/>
    </location>
</feature>
<reference evidence="3 4" key="1">
    <citation type="submission" date="2019-01" db="EMBL/GenBank/DDBJ databases">
        <title>Nuclear Genome Assembly of the Microalgal Biofuel strain Nannochloropsis salina CCMP1776.</title>
        <authorList>
            <person name="Hovde B."/>
        </authorList>
    </citation>
    <scope>NUCLEOTIDE SEQUENCE [LARGE SCALE GENOMIC DNA]</scope>
    <source>
        <strain evidence="3 4">CCMP1776</strain>
    </source>
</reference>
<organism evidence="3 4">
    <name type="scientific">Nannochloropsis salina CCMP1776</name>
    <dbReference type="NCBI Taxonomy" id="1027361"/>
    <lineage>
        <taxon>Eukaryota</taxon>
        <taxon>Sar</taxon>
        <taxon>Stramenopiles</taxon>
        <taxon>Ochrophyta</taxon>
        <taxon>Eustigmatophyceae</taxon>
        <taxon>Eustigmatales</taxon>
        <taxon>Monodopsidaceae</taxon>
        <taxon>Microchloropsis</taxon>
        <taxon>Microchloropsis salina</taxon>
    </lineage>
</organism>
<evidence type="ECO:0000313" key="4">
    <source>
        <dbReference type="Proteomes" id="UP000355283"/>
    </source>
</evidence>
<dbReference type="Proteomes" id="UP000355283">
    <property type="component" value="Unassembled WGS sequence"/>
</dbReference>
<evidence type="ECO:0008006" key="5">
    <source>
        <dbReference type="Google" id="ProtNLM"/>
    </source>
</evidence>
<sequence>MTCFEPEAKGHLVTGLHGFCASIAPSFRNYDAAYTCRAGRHVYYLVLAALLFFLSSVSSFFTPLPPARACPASVPVGKKEAEEEETMGEGEEEGEGGREGGREGRGKGPLPQSLPVVVVGSED</sequence>
<gene>
    <name evidence="3" type="ORF">NSK_007543</name>
</gene>
<evidence type="ECO:0000256" key="2">
    <source>
        <dbReference type="SAM" id="Phobius"/>
    </source>
</evidence>